<evidence type="ECO:0000313" key="2">
    <source>
        <dbReference type="Proteomes" id="UP001164250"/>
    </source>
</evidence>
<reference evidence="2" key="1">
    <citation type="journal article" date="2023" name="G3 (Bethesda)">
        <title>Genome assembly and association tests identify interacting loci associated with vigor, precocity, and sex in interspecific pistachio rootstocks.</title>
        <authorList>
            <person name="Palmer W."/>
            <person name="Jacygrad E."/>
            <person name="Sagayaradj S."/>
            <person name="Cavanaugh K."/>
            <person name="Han R."/>
            <person name="Bertier L."/>
            <person name="Beede B."/>
            <person name="Kafkas S."/>
            <person name="Golino D."/>
            <person name="Preece J."/>
            <person name="Michelmore R."/>
        </authorList>
    </citation>
    <scope>NUCLEOTIDE SEQUENCE [LARGE SCALE GENOMIC DNA]</scope>
</reference>
<sequence length="573" mass="66014">MTHLQKLRKISILKWGSSSFVGNPIGSFYFPQKPRLYRTKKSVKTENGGSVNEDIKKVSVSTRRQAQAALSEYLHSTRNLQFIDADSMSKNSPFFLQNILKRVENEGDIGSSITRFLRYHPINEFELFFESLGLTPSEYSPFLPRDLMFLSDDELLLENHHVLFNYGIERNNIGKIYKEATEVFRYNVGVLPSKLQAYEKLGLSQSVIRKSIVCTPYLLIGNVNEEFVKVLEMLKSVGIEFFWIEEHLLKKNSCNWRTMLSFLSLLSEICCSEEQFGRIIREHPELLLEGSGDRALTLIGFLLKFGSTKNEICSMFQQFPQIQVEKFILNSRQCFMFLNEIEMEAKEITNFVRAHPVLLGSCSLKKTNSLLNALNVGKKRLCEYILENPQEMKKWVMGSRVEPFSNSAEKERSQKLKTKFLIGVGFVKNSKEMEKAQKLVRAKGCELQERFDILAKAGIDRKDVCEMVRACPLILNQSKDVIKTKIDFLVNDLDYPISSLISSPSYLLYTMQRVKVRLLLYNWLKDQGVVEPMLSLSTLITCMDNIFEARYVNLHPGGPQVWQDLKKQNCPKK</sequence>
<dbReference type="EMBL" id="CM047905">
    <property type="protein sequence ID" value="KAJ0088434.1"/>
    <property type="molecule type" value="Genomic_DNA"/>
</dbReference>
<evidence type="ECO:0000313" key="1">
    <source>
        <dbReference type="EMBL" id="KAJ0088434.1"/>
    </source>
</evidence>
<dbReference type="Proteomes" id="UP001164250">
    <property type="component" value="Chromosome 9"/>
</dbReference>
<protein>
    <submittedName>
        <fullName evidence="1">Uncharacterized protein</fullName>
    </submittedName>
</protein>
<accession>A0ACC1AP10</accession>
<name>A0ACC1AP10_9ROSI</name>
<organism evidence="1 2">
    <name type="scientific">Pistacia atlantica</name>
    <dbReference type="NCBI Taxonomy" id="434234"/>
    <lineage>
        <taxon>Eukaryota</taxon>
        <taxon>Viridiplantae</taxon>
        <taxon>Streptophyta</taxon>
        <taxon>Embryophyta</taxon>
        <taxon>Tracheophyta</taxon>
        <taxon>Spermatophyta</taxon>
        <taxon>Magnoliopsida</taxon>
        <taxon>eudicotyledons</taxon>
        <taxon>Gunneridae</taxon>
        <taxon>Pentapetalae</taxon>
        <taxon>rosids</taxon>
        <taxon>malvids</taxon>
        <taxon>Sapindales</taxon>
        <taxon>Anacardiaceae</taxon>
        <taxon>Pistacia</taxon>
    </lineage>
</organism>
<keyword evidence="2" id="KW-1185">Reference proteome</keyword>
<gene>
    <name evidence="1" type="ORF">Patl1_33029</name>
</gene>
<proteinExistence type="predicted"/>
<comment type="caution">
    <text evidence="1">The sequence shown here is derived from an EMBL/GenBank/DDBJ whole genome shotgun (WGS) entry which is preliminary data.</text>
</comment>